<organism evidence="1 2">
    <name type="scientific">Petrolisthes cinctipes</name>
    <name type="common">Flat porcelain crab</name>
    <dbReference type="NCBI Taxonomy" id="88211"/>
    <lineage>
        <taxon>Eukaryota</taxon>
        <taxon>Metazoa</taxon>
        <taxon>Ecdysozoa</taxon>
        <taxon>Arthropoda</taxon>
        <taxon>Crustacea</taxon>
        <taxon>Multicrustacea</taxon>
        <taxon>Malacostraca</taxon>
        <taxon>Eumalacostraca</taxon>
        <taxon>Eucarida</taxon>
        <taxon>Decapoda</taxon>
        <taxon>Pleocyemata</taxon>
        <taxon>Anomura</taxon>
        <taxon>Galatheoidea</taxon>
        <taxon>Porcellanidae</taxon>
        <taxon>Petrolisthes</taxon>
    </lineage>
</organism>
<keyword evidence="2" id="KW-1185">Reference proteome</keyword>
<name>A0AAE1L4B6_PETCI</name>
<evidence type="ECO:0000313" key="2">
    <source>
        <dbReference type="Proteomes" id="UP001286313"/>
    </source>
</evidence>
<proteinExistence type="predicted"/>
<protein>
    <submittedName>
        <fullName evidence="1">Uncharacterized protein</fullName>
    </submittedName>
</protein>
<reference evidence="1" key="1">
    <citation type="submission" date="2023-10" db="EMBL/GenBank/DDBJ databases">
        <title>Genome assemblies of two species of porcelain crab, Petrolisthes cinctipes and Petrolisthes manimaculis (Anomura: Porcellanidae).</title>
        <authorList>
            <person name="Angst P."/>
        </authorList>
    </citation>
    <scope>NUCLEOTIDE SEQUENCE</scope>
    <source>
        <strain evidence="1">PB745_01</strain>
        <tissue evidence="1">Gill</tissue>
    </source>
</reference>
<evidence type="ECO:0000313" key="1">
    <source>
        <dbReference type="EMBL" id="KAK3896184.1"/>
    </source>
</evidence>
<accession>A0AAE1L4B6</accession>
<dbReference type="AlphaFoldDB" id="A0AAE1L4B6"/>
<sequence>MGVLHEDLVQRLIDLDEKCSLQDIVSTCRSFEASRRTATAIKSTLTHTRAVSQYKKNKAHANQSPTSIRPINKATSSVTVAHVNTRPTSVLQPRAHLATAENKAIGHARRGVLLSKPNAASVTAWGIMTNAAEPVKNKANNHV</sequence>
<dbReference type="Proteomes" id="UP001286313">
    <property type="component" value="Unassembled WGS sequence"/>
</dbReference>
<comment type="caution">
    <text evidence="1">The sequence shown here is derived from an EMBL/GenBank/DDBJ whole genome shotgun (WGS) entry which is preliminary data.</text>
</comment>
<dbReference type="EMBL" id="JAWQEG010000008">
    <property type="protein sequence ID" value="KAK3896184.1"/>
    <property type="molecule type" value="Genomic_DNA"/>
</dbReference>
<gene>
    <name evidence="1" type="ORF">Pcinc_000106</name>
</gene>